<gene>
    <name evidence="1" type="ORF">AUK40_03260</name>
</gene>
<protein>
    <recommendedName>
        <fullName evidence="3">SHS2 domain-containing protein</fullName>
    </recommendedName>
</protein>
<dbReference type="PANTHER" id="PTHR32432">
    <property type="entry name" value="CELL DIVISION PROTEIN FTSA-RELATED"/>
    <property type="match status" value="1"/>
</dbReference>
<dbReference type="InterPro" id="IPR043129">
    <property type="entry name" value="ATPase_NBD"/>
</dbReference>
<evidence type="ECO:0000313" key="2">
    <source>
        <dbReference type="Proteomes" id="UP000183245"/>
    </source>
</evidence>
<dbReference type="NCBIfam" id="TIGR01175">
    <property type="entry name" value="pilM"/>
    <property type="match status" value="1"/>
</dbReference>
<dbReference type="AlphaFoldDB" id="A0A1J5IW49"/>
<dbReference type="PANTHER" id="PTHR32432:SF3">
    <property type="entry name" value="ETHANOLAMINE UTILIZATION PROTEIN EUTJ"/>
    <property type="match status" value="1"/>
</dbReference>
<reference evidence="1 2" key="1">
    <citation type="journal article" date="2016" name="Environ. Microbiol.">
        <title>Genomic resolution of a cold subsurface aquifer community provides metabolic insights for novel microbes adapted to high CO concentrations.</title>
        <authorList>
            <person name="Probst A.J."/>
            <person name="Castelle C.J."/>
            <person name="Singh A."/>
            <person name="Brown C.T."/>
            <person name="Anantharaman K."/>
            <person name="Sharon I."/>
            <person name="Hug L.A."/>
            <person name="Burstein D."/>
            <person name="Emerson J.B."/>
            <person name="Thomas B.C."/>
            <person name="Banfield J.F."/>
        </authorList>
    </citation>
    <scope>NUCLEOTIDE SEQUENCE [LARGE SCALE GENOMIC DNA]</scope>
    <source>
        <strain evidence="1">CG2_30_54_11</strain>
    </source>
</reference>
<dbReference type="CDD" id="cd24049">
    <property type="entry name" value="ASKHA_NBD_PilM"/>
    <property type="match status" value="1"/>
</dbReference>
<sequence length="262" mass="28892">IEMPKIPKEEIAQAIQFEAESYVPYPLEEVQLDWQILEEGTEPGHSKLLHALLVASPLTTIEKMVKVVEMAGLKPLAIETNAVANNRALTREDALSPCLAIVDIGSHASELCISDTGTIRLTHNIPIGGQHVTMAIAKELNIDEKEAEKLKLGLKKLDDVEKENIAKSYINSVEAIALEIKRSIDFYQSQPHSNQVGEIILVGRNSQLAELDKALATHLNLKITHGNPWSHIQCQETLSAKQQEEMAPTFSVAVGLAMRKEL</sequence>
<accession>A0A1J5IW49</accession>
<evidence type="ECO:0000313" key="1">
    <source>
        <dbReference type="EMBL" id="OIP97399.1"/>
    </source>
</evidence>
<dbReference type="SUPFAM" id="SSF53067">
    <property type="entry name" value="Actin-like ATPase domain"/>
    <property type="match status" value="2"/>
</dbReference>
<proteinExistence type="predicted"/>
<name>A0A1J5IW49_9BACT</name>
<dbReference type="Gene3D" id="3.30.420.40">
    <property type="match status" value="1"/>
</dbReference>
<organism evidence="1 2">
    <name type="scientific">Candidatus Wirthbacteria bacterium CG2_30_54_11</name>
    <dbReference type="NCBI Taxonomy" id="1817892"/>
    <lineage>
        <taxon>Bacteria</taxon>
        <taxon>Candidatus Wirthbacteria</taxon>
    </lineage>
</organism>
<dbReference type="EMBL" id="MNZT01000057">
    <property type="protein sequence ID" value="OIP97399.1"/>
    <property type="molecule type" value="Genomic_DNA"/>
</dbReference>
<evidence type="ECO:0008006" key="3">
    <source>
        <dbReference type="Google" id="ProtNLM"/>
    </source>
</evidence>
<feature type="non-terminal residue" evidence="1">
    <location>
        <position position="1"/>
    </location>
</feature>
<dbReference type="Proteomes" id="UP000183245">
    <property type="component" value="Unassembled WGS sequence"/>
</dbReference>
<comment type="caution">
    <text evidence="1">The sequence shown here is derived from an EMBL/GenBank/DDBJ whole genome shotgun (WGS) entry which is preliminary data.</text>
</comment>
<dbReference type="STRING" id="1817892.AUK40_03260"/>
<dbReference type="InterPro" id="IPR050696">
    <property type="entry name" value="FtsA/MreB"/>
</dbReference>
<dbReference type="InterPro" id="IPR005883">
    <property type="entry name" value="PilM"/>
</dbReference>
<dbReference type="Gene3D" id="3.30.1490.300">
    <property type="match status" value="1"/>
</dbReference>
<dbReference type="Pfam" id="PF11104">
    <property type="entry name" value="PilM_2"/>
    <property type="match status" value="1"/>
</dbReference>